<comment type="caution">
    <text evidence="1">The sequence shown here is derived from an EMBL/GenBank/DDBJ whole genome shotgun (WGS) entry which is preliminary data.</text>
</comment>
<proteinExistence type="predicted"/>
<accession>A0A645GQX0</accession>
<sequence>MPQTFHLERNVSILKPFRFDDDNLSIGQSDQKIRVVVGNVAVSIYVVQLEMHSQVVLRVGDDVAAAFEKCCEVEFQTAVADNPVEDALLGNEIALLLRDERSRPAQ</sequence>
<gene>
    <name evidence="1" type="ORF">SDC9_176753</name>
</gene>
<evidence type="ECO:0000313" key="1">
    <source>
        <dbReference type="EMBL" id="MPN29301.1"/>
    </source>
</evidence>
<dbReference type="EMBL" id="VSSQ01079925">
    <property type="protein sequence ID" value="MPN29301.1"/>
    <property type="molecule type" value="Genomic_DNA"/>
</dbReference>
<dbReference type="AlphaFoldDB" id="A0A645GQX0"/>
<protein>
    <submittedName>
        <fullName evidence="1">Uncharacterized protein</fullName>
    </submittedName>
</protein>
<reference evidence="1" key="1">
    <citation type="submission" date="2019-08" db="EMBL/GenBank/DDBJ databases">
        <authorList>
            <person name="Kucharzyk K."/>
            <person name="Murdoch R.W."/>
            <person name="Higgins S."/>
            <person name="Loffler F."/>
        </authorList>
    </citation>
    <scope>NUCLEOTIDE SEQUENCE</scope>
</reference>
<organism evidence="1">
    <name type="scientific">bioreactor metagenome</name>
    <dbReference type="NCBI Taxonomy" id="1076179"/>
    <lineage>
        <taxon>unclassified sequences</taxon>
        <taxon>metagenomes</taxon>
        <taxon>ecological metagenomes</taxon>
    </lineage>
</organism>
<name>A0A645GQX0_9ZZZZ</name>